<reference evidence="2" key="1">
    <citation type="submission" date="2014-12" db="EMBL/GenBank/DDBJ databases">
        <title>Insight into the proteome of Arion vulgaris.</title>
        <authorList>
            <person name="Aradska J."/>
            <person name="Bulat T."/>
            <person name="Smidak R."/>
            <person name="Sarate P."/>
            <person name="Gangsoo J."/>
            <person name="Sialana F."/>
            <person name="Bilban M."/>
            <person name="Lubec G."/>
        </authorList>
    </citation>
    <scope>NUCLEOTIDE SEQUENCE</scope>
    <source>
        <tissue evidence="2">Skin</tissue>
    </source>
</reference>
<organism evidence="2">
    <name type="scientific">Arion vulgaris</name>
    <dbReference type="NCBI Taxonomy" id="1028688"/>
    <lineage>
        <taxon>Eukaryota</taxon>
        <taxon>Metazoa</taxon>
        <taxon>Spiralia</taxon>
        <taxon>Lophotrochozoa</taxon>
        <taxon>Mollusca</taxon>
        <taxon>Gastropoda</taxon>
        <taxon>Heterobranchia</taxon>
        <taxon>Euthyneura</taxon>
        <taxon>Panpulmonata</taxon>
        <taxon>Eupulmonata</taxon>
        <taxon>Stylommatophora</taxon>
        <taxon>Helicina</taxon>
        <taxon>Arionoidea</taxon>
        <taxon>Arionidae</taxon>
        <taxon>Arion</taxon>
    </lineage>
</organism>
<name>A0A0B7C3I4_9EUPU</name>
<dbReference type="AlphaFoldDB" id="A0A0B7C3I4"/>
<proteinExistence type="predicted"/>
<sequence length="103" mass="10322">GKTNGGEGNDGDAGKDSSGGSSNDYGGDGKYSAGSVGKGGSDGTNSAESTGKDSGEGDYDSDLWGGVKINAGVGKDESFVIYRKIKACKGVGLWSKMKGISKW</sequence>
<feature type="non-terminal residue" evidence="2">
    <location>
        <position position="103"/>
    </location>
</feature>
<accession>A0A0B7C3I4</accession>
<gene>
    <name evidence="2" type="primary">ORF222664</name>
</gene>
<protein>
    <submittedName>
        <fullName evidence="2">Uncharacterized protein</fullName>
    </submittedName>
</protein>
<evidence type="ECO:0000256" key="1">
    <source>
        <dbReference type="SAM" id="MobiDB-lite"/>
    </source>
</evidence>
<evidence type="ECO:0000313" key="2">
    <source>
        <dbReference type="EMBL" id="CEL00019.1"/>
    </source>
</evidence>
<feature type="region of interest" description="Disordered" evidence="1">
    <location>
        <begin position="1"/>
        <end position="63"/>
    </location>
</feature>
<dbReference type="EMBL" id="HACG01053148">
    <property type="protein sequence ID" value="CEL00019.1"/>
    <property type="molecule type" value="Transcribed_RNA"/>
</dbReference>
<feature type="non-terminal residue" evidence="2">
    <location>
        <position position="1"/>
    </location>
</feature>
<feature type="compositionally biased region" description="Low complexity" evidence="1">
    <location>
        <begin position="16"/>
        <end position="25"/>
    </location>
</feature>